<evidence type="ECO:0000313" key="16">
    <source>
        <dbReference type="Proteomes" id="UP000825002"/>
    </source>
</evidence>
<dbReference type="Gene3D" id="2.30.30.360">
    <property type="entry name" value="Myosin S1 fragment, N-terminal"/>
    <property type="match status" value="1"/>
</dbReference>
<evidence type="ECO:0000256" key="1">
    <source>
        <dbReference type="ARBA" id="ARBA00004496"/>
    </source>
</evidence>
<evidence type="ECO:0000256" key="8">
    <source>
        <dbReference type="ARBA" id="ARBA00023123"/>
    </source>
</evidence>
<feature type="binding site" evidence="11">
    <location>
        <begin position="155"/>
        <end position="162"/>
    </location>
    <ligand>
        <name>ATP</name>
        <dbReference type="ChEBI" id="CHEBI:30616"/>
    </ligand>
</feature>
<gene>
    <name evidence="15" type="primary">MYO6</name>
    <name evidence="15" type="ORF">GZH46_00012</name>
</gene>
<keyword evidence="6 11" id="KW-0067">ATP-binding</keyword>
<dbReference type="InterPro" id="IPR027417">
    <property type="entry name" value="P-loop_NTPase"/>
</dbReference>
<evidence type="ECO:0000256" key="7">
    <source>
        <dbReference type="ARBA" id="ARBA00022860"/>
    </source>
</evidence>
<dbReference type="PROSITE" id="PS51456">
    <property type="entry name" value="MYOSIN_MOTOR"/>
    <property type="match status" value="1"/>
</dbReference>
<evidence type="ECO:0000256" key="2">
    <source>
        <dbReference type="ARBA" id="ARBA00008314"/>
    </source>
</evidence>
<reference evidence="15 16" key="1">
    <citation type="submission" date="2020-10" db="EMBL/GenBank/DDBJ databases">
        <authorList>
            <person name="Klimov P.B."/>
            <person name="Dyachkov S.M."/>
            <person name="Chetverikov P.E."/>
        </authorList>
    </citation>
    <scope>NUCLEOTIDE SEQUENCE [LARGE SCALE GENOMIC DNA]</scope>
    <source>
        <strain evidence="15">BMOC 18-1129-001#AD2665</strain>
        <tissue evidence="15">Entire mites</tissue>
    </source>
</reference>
<dbReference type="InterPro" id="IPR008989">
    <property type="entry name" value="Myosin_S1_N"/>
</dbReference>
<dbReference type="Proteomes" id="UP000825002">
    <property type="component" value="Unassembled WGS sequence"/>
</dbReference>
<dbReference type="InterPro" id="IPR036114">
    <property type="entry name" value="MYSc_Myo6"/>
</dbReference>
<feature type="region of interest" description="Disordered" evidence="12">
    <location>
        <begin position="976"/>
        <end position="995"/>
    </location>
</feature>
<accession>A0ABQ7SD94</accession>
<keyword evidence="10 11" id="KW-0009">Actin-binding</keyword>
<dbReference type="PANTHER" id="PTHR13140:SF745">
    <property type="entry name" value="UNCONVENTIONAL MYOSIN-VI"/>
    <property type="match status" value="1"/>
</dbReference>
<comment type="subcellular location">
    <subcellularLocation>
        <location evidence="1">Cytoplasm</location>
    </subcellularLocation>
</comment>
<dbReference type="PROSITE" id="PS51844">
    <property type="entry name" value="SH3_LIKE"/>
    <property type="match status" value="1"/>
</dbReference>
<evidence type="ECO:0000256" key="10">
    <source>
        <dbReference type="ARBA" id="ARBA00023203"/>
    </source>
</evidence>
<evidence type="ECO:0000256" key="12">
    <source>
        <dbReference type="SAM" id="MobiDB-lite"/>
    </source>
</evidence>
<dbReference type="PANTHER" id="PTHR13140">
    <property type="entry name" value="MYOSIN"/>
    <property type="match status" value="1"/>
</dbReference>
<name>A0ABQ7SD94_9ACAR</name>
<dbReference type="CDD" id="cd21958">
    <property type="entry name" value="MyUb_Myo6"/>
    <property type="match status" value="1"/>
</dbReference>
<evidence type="ECO:0000256" key="3">
    <source>
        <dbReference type="ARBA" id="ARBA00022490"/>
    </source>
</evidence>
<dbReference type="Gene3D" id="1.20.58.530">
    <property type="match status" value="1"/>
</dbReference>
<dbReference type="PRINTS" id="PR00193">
    <property type="entry name" value="MYOSINHEAVY"/>
</dbReference>
<dbReference type="Gene3D" id="1.10.10.820">
    <property type="match status" value="1"/>
</dbReference>
<comment type="caution">
    <text evidence="15">The sequence shown here is derived from an EMBL/GenBank/DDBJ whole genome shotgun (WGS) entry which is preliminary data.</text>
</comment>
<feature type="compositionally biased region" description="Polar residues" evidence="12">
    <location>
        <begin position="637"/>
        <end position="652"/>
    </location>
</feature>
<dbReference type="Pfam" id="PF02736">
    <property type="entry name" value="Myosin_N"/>
    <property type="match status" value="1"/>
</dbReference>
<evidence type="ECO:0000256" key="6">
    <source>
        <dbReference type="ARBA" id="ARBA00022840"/>
    </source>
</evidence>
<keyword evidence="16" id="KW-1185">Reference proteome</keyword>
<keyword evidence="3" id="KW-0963">Cytoplasm</keyword>
<feature type="region of interest" description="Disordered" evidence="12">
    <location>
        <begin position="917"/>
        <end position="936"/>
    </location>
</feature>
<dbReference type="EMBL" id="JAIFTH010000004">
    <property type="protein sequence ID" value="KAG9511399.1"/>
    <property type="molecule type" value="Genomic_DNA"/>
</dbReference>
<dbReference type="CDD" id="cd01382">
    <property type="entry name" value="MYSc_Myo6"/>
    <property type="match status" value="1"/>
</dbReference>
<feature type="non-terminal residue" evidence="15">
    <location>
        <position position="1"/>
    </location>
</feature>
<evidence type="ECO:0000256" key="9">
    <source>
        <dbReference type="ARBA" id="ARBA00023175"/>
    </source>
</evidence>
<dbReference type="Pfam" id="PF00063">
    <property type="entry name" value="Myosin_head"/>
    <property type="match status" value="1"/>
</dbReference>
<feature type="region of interest" description="Disordered" evidence="12">
    <location>
        <begin position="1062"/>
        <end position="1090"/>
    </location>
</feature>
<dbReference type="InterPro" id="IPR001609">
    <property type="entry name" value="Myosin_head_motor_dom-like"/>
</dbReference>
<evidence type="ECO:0000259" key="13">
    <source>
        <dbReference type="PROSITE" id="PS51456"/>
    </source>
</evidence>
<dbReference type="InterPro" id="IPR032412">
    <property type="entry name" value="Myosin-VI_CBD"/>
</dbReference>
<feature type="region of interest" description="Disordered" evidence="12">
    <location>
        <begin position="629"/>
        <end position="652"/>
    </location>
</feature>
<evidence type="ECO:0000256" key="11">
    <source>
        <dbReference type="PROSITE-ProRule" id="PRU00782"/>
    </source>
</evidence>
<dbReference type="InterPro" id="IPR049016">
    <property type="entry name" value="MYO6_lever"/>
</dbReference>
<sequence length="1275" mass="145237">KHTSIMEFNKMVWVPDIEHGYVVGKVVDIAQDKISVEIQSSGQTLEFPYASVYPREADQERDVDDNCALTHLNEATLLENLRVRFGRSKIYTYVAHILIAVNPYLEIKGLHSPEAIVQYQGKSIGVMPPHVFAIADKAYRDMKAFKQSQSIIISGESGAGKTESQKYVLRYLCLSGSQSGRLEKLILDANPLLEAFGNAKTIRNNNSSRFGKFIEIHYNQKFSVTGGLFLHYLLEKSRICSQSQGERNYHIFYQMCCCLPKPLWQQLELGSPEKFNYLKRGCTQYFMSKQSDSRLDNERKSAYHAKYGAIQDQLIDDIRCFEHTERALENFGVNAEHKLAIYQIVAAVLHLGNISFEDDPDDNRGGCRVVAGQSEYSLAVAARLMGLDTELLRQCLASRVISTSRAGHTGTVYMVQLSAAQAQAARDALAKAIYSKLFDHIVTRIINTNIPFTTSNYYIGVLDVAGFEYFQHNSFEQFLINFCNEKLQQFFNQRILKEEQSIYEKEGLNLKRIEFIDNQDCLDLMETKGVGIFDLLDEESRLPKPSAQHFTQSVHTSNKNHFRLAVPRASKLKYHREIRDDEGFLIRHFAGAVCYETATFIEKNNDALHASLKNLMLDADNELLKGLFESSSSQSSGDTPTGSLSVNVTSGTQQQHTNKLSFISVGTTFRQQLNDLMTKLRSTGSHFIRCIKPNSEMVPNKFVGSAILSQLRCSGMNSVLELMQHGYPSRSSFNDLYNSYKKYLPAELARLDSHLFCRALFKAIGLSDADFRFGSSKVFFRPGKFAQFDEIIRSDGDHVAELVKKVSRWLACSRWRKIQYCALSVIKLKNKILYRRQRIINIQKHWRMALAISRYKCLLTSSAKAQRILKSLDELESIAKQLKLDEDKKKVTDSVLQFRTDLKSFINRIKASVNNDKKYESASSADRSQEKKSLQDHLTRLADQRDQLIVSIKDKIAKQEQLVALQQKMNEEARQRELELAQKEREQEGKRQRAEIEMRRQLELTKLSKDTAHNRSALHVKTTTTATETNNNQWHNDQEQRDFEIALRLARESDATAALNQISGATPNSLSPIGSSGTEHTANSPMNLTKPSGKYDLSKWKYSELRDTINTSCDLELLEACKQEFHRRLKVYHAWKSKHARSSPNDKCGTGEELRAPFSVMGAYDDSSEITMGNGVGNHEQRYFRIPFVKPSGTTGERGWWYAHFDGQWIARQLELHPNKEPILLVAGRDDMSMCELSLKETRLTSKRGAEILPQEFEEEWTKNGGKPYKNASVK</sequence>
<dbReference type="Pfam" id="PF16521">
    <property type="entry name" value="Myosin-VI_CBD"/>
    <property type="match status" value="1"/>
</dbReference>
<keyword evidence="9 11" id="KW-0505">Motor protein</keyword>
<keyword evidence="7" id="KW-0112">Calmodulin-binding</keyword>
<comment type="similarity">
    <text evidence="2 11">Belongs to the TRAFAC class myosin-kinesin ATPase superfamily. Myosin family.</text>
</comment>
<evidence type="ECO:0000259" key="14">
    <source>
        <dbReference type="PROSITE" id="PS51844"/>
    </source>
</evidence>
<feature type="domain" description="Myosin N-terminal SH3-like" evidence="14">
    <location>
        <begin position="7"/>
        <end position="57"/>
    </location>
</feature>
<feature type="region of interest" description="Actin-binding" evidence="11">
    <location>
        <begin position="673"/>
        <end position="695"/>
    </location>
</feature>
<dbReference type="InterPro" id="IPR004009">
    <property type="entry name" value="SH3_Myosin"/>
</dbReference>
<dbReference type="CDD" id="cd21759">
    <property type="entry name" value="CBD_MYO6-like"/>
    <property type="match status" value="1"/>
</dbReference>
<proteinExistence type="inferred from homology"/>
<organism evidence="15 16">
    <name type="scientific">Fragariocoptes setiger</name>
    <dbReference type="NCBI Taxonomy" id="1670756"/>
    <lineage>
        <taxon>Eukaryota</taxon>
        <taxon>Metazoa</taxon>
        <taxon>Ecdysozoa</taxon>
        <taxon>Arthropoda</taxon>
        <taxon>Chelicerata</taxon>
        <taxon>Arachnida</taxon>
        <taxon>Acari</taxon>
        <taxon>Acariformes</taxon>
        <taxon>Trombidiformes</taxon>
        <taxon>Prostigmata</taxon>
        <taxon>Eupodina</taxon>
        <taxon>Eriophyoidea</taxon>
        <taxon>Phytoptidae</taxon>
        <taxon>Fragariocoptes</taxon>
    </lineage>
</organism>
<dbReference type="InterPro" id="IPR036961">
    <property type="entry name" value="Kinesin_motor_dom_sf"/>
</dbReference>
<dbReference type="Pfam" id="PF21521">
    <property type="entry name" value="MYO6_lever"/>
    <property type="match status" value="1"/>
</dbReference>
<feature type="domain" description="Myosin motor" evidence="13">
    <location>
        <begin position="61"/>
        <end position="793"/>
    </location>
</feature>
<dbReference type="SMART" id="SM00242">
    <property type="entry name" value="MYSc"/>
    <property type="match status" value="1"/>
</dbReference>
<dbReference type="Gene3D" id="3.30.70.1590">
    <property type="match status" value="1"/>
</dbReference>
<keyword evidence="4" id="KW-0597">Phosphoprotein</keyword>
<evidence type="ECO:0000256" key="4">
    <source>
        <dbReference type="ARBA" id="ARBA00022553"/>
    </source>
</evidence>
<keyword evidence="5 11" id="KW-0547">Nucleotide-binding</keyword>
<protein>
    <submittedName>
        <fullName evidence="15">Unconventional myosin-VI</fullName>
    </submittedName>
</protein>
<dbReference type="SUPFAM" id="SSF52540">
    <property type="entry name" value="P-loop containing nucleoside triphosphate hydrolases"/>
    <property type="match status" value="1"/>
</dbReference>
<dbReference type="Gene3D" id="3.40.850.10">
    <property type="entry name" value="Kinesin motor domain"/>
    <property type="match status" value="2"/>
</dbReference>
<evidence type="ECO:0000256" key="5">
    <source>
        <dbReference type="ARBA" id="ARBA00022741"/>
    </source>
</evidence>
<dbReference type="Gene3D" id="1.20.120.720">
    <property type="entry name" value="Myosin VI head, motor domain, U50 subdomain"/>
    <property type="match status" value="1"/>
</dbReference>
<evidence type="ECO:0000313" key="15">
    <source>
        <dbReference type="EMBL" id="KAG9511399.1"/>
    </source>
</evidence>
<feature type="compositionally biased region" description="Basic and acidic residues" evidence="12">
    <location>
        <begin position="927"/>
        <end position="936"/>
    </location>
</feature>
<keyword evidence="8 11" id="KW-0518">Myosin</keyword>
<dbReference type="Gene3D" id="6.10.220.10">
    <property type="match status" value="1"/>
</dbReference>